<dbReference type="InterPro" id="IPR009057">
    <property type="entry name" value="Homeodomain-like_sf"/>
</dbReference>
<dbReference type="InterPro" id="IPR001647">
    <property type="entry name" value="HTH_TetR"/>
</dbReference>
<dbReference type="Proteomes" id="UP001500957">
    <property type="component" value="Unassembled WGS sequence"/>
</dbReference>
<organism evidence="4 5">
    <name type="scientific">Sporichthya brevicatena</name>
    <dbReference type="NCBI Taxonomy" id="171442"/>
    <lineage>
        <taxon>Bacteria</taxon>
        <taxon>Bacillati</taxon>
        <taxon>Actinomycetota</taxon>
        <taxon>Actinomycetes</taxon>
        <taxon>Sporichthyales</taxon>
        <taxon>Sporichthyaceae</taxon>
        <taxon>Sporichthya</taxon>
    </lineage>
</organism>
<keyword evidence="1 2" id="KW-0238">DNA-binding</keyword>
<evidence type="ECO:0000313" key="4">
    <source>
        <dbReference type="EMBL" id="GAA0635952.1"/>
    </source>
</evidence>
<protein>
    <submittedName>
        <fullName evidence="4">TetR/AcrR family transcriptional regulator</fullName>
    </submittedName>
</protein>
<keyword evidence="5" id="KW-1185">Reference proteome</keyword>
<comment type="caution">
    <text evidence="4">The sequence shown here is derived from an EMBL/GenBank/DDBJ whole genome shotgun (WGS) entry which is preliminary data.</text>
</comment>
<evidence type="ECO:0000259" key="3">
    <source>
        <dbReference type="PROSITE" id="PS50977"/>
    </source>
</evidence>
<reference evidence="4 5" key="1">
    <citation type="journal article" date="2019" name="Int. J. Syst. Evol. Microbiol.">
        <title>The Global Catalogue of Microorganisms (GCM) 10K type strain sequencing project: providing services to taxonomists for standard genome sequencing and annotation.</title>
        <authorList>
            <consortium name="The Broad Institute Genomics Platform"/>
            <consortium name="The Broad Institute Genome Sequencing Center for Infectious Disease"/>
            <person name="Wu L."/>
            <person name="Ma J."/>
        </authorList>
    </citation>
    <scope>NUCLEOTIDE SEQUENCE [LARGE SCALE GENOMIC DNA]</scope>
    <source>
        <strain evidence="4 5">JCM 10671</strain>
    </source>
</reference>
<dbReference type="Pfam" id="PF00440">
    <property type="entry name" value="TetR_N"/>
    <property type="match status" value="1"/>
</dbReference>
<feature type="DNA-binding region" description="H-T-H motif" evidence="2">
    <location>
        <begin position="51"/>
        <end position="70"/>
    </location>
</feature>
<proteinExistence type="predicted"/>
<evidence type="ECO:0000256" key="2">
    <source>
        <dbReference type="PROSITE-ProRule" id="PRU00335"/>
    </source>
</evidence>
<dbReference type="PANTHER" id="PTHR30055:SF160">
    <property type="entry name" value="TRANSCRIPTIONAL REGULATORY PROTEIN (PROBABLY ASNC-FAMILY)-RELATED"/>
    <property type="match status" value="1"/>
</dbReference>
<dbReference type="SUPFAM" id="SSF46689">
    <property type="entry name" value="Homeodomain-like"/>
    <property type="match status" value="1"/>
</dbReference>
<dbReference type="PROSITE" id="PS50977">
    <property type="entry name" value="HTH_TETR_2"/>
    <property type="match status" value="1"/>
</dbReference>
<dbReference type="InterPro" id="IPR050109">
    <property type="entry name" value="HTH-type_TetR-like_transc_reg"/>
</dbReference>
<gene>
    <name evidence="4" type="ORF">GCM10009547_45190</name>
</gene>
<dbReference type="PANTHER" id="PTHR30055">
    <property type="entry name" value="HTH-TYPE TRANSCRIPTIONAL REGULATOR RUTR"/>
    <property type="match status" value="1"/>
</dbReference>
<evidence type="ECO:0000256" key="1">
    <source>
        <dbReference type="ARBA" id="ARBA00023125"/>
    </source>
</evidence>
<dbReference type="SUPFAM" id="SSF48498">
    <property type="entry name" value="Tetracyclin repressor-like, C-terminal domain"/>
    <property type="match status" value="1"/>
</dbReference>
<accession>A0ABN1HAS0</accession>
<dbReference type="EMBL" id="BAAAHE010000049">
    <property type="protein sequence ID" value="GAA0635952.1"/>
    <property type="molecule type" value="Genomic_DNA"/>
</dbReference>
<sequence>MYQSLARLLAVTSPEPLSGQAARWAGQRERRQAEFVDSALRVIAQQGPNASLEDFAAEAGVARTRVYRHFTDRADLERAISARVAGMIVAELEPLWRPEGSARQMIRGAIAAHVGWLAENRNLYAYLRRHARPDDDDGALDGYAGVRRAVADHLTRLFGAYLSLVGVENQTTETIAYAVVGMVESVSERWTEQGGPEGSADGAEAADVIVEHLSAWTWAMISTALASVGVELDPDLPLPPLL</sequence>
<evidence type="ECO:0000313" key="5">
    <source>
        <dbReference type="Proteomes" id="UP001500957"/>
    </source>
</evidence>
<name>A0ABN1HAS0_9ACTN</name>
<dbReference type="InterPro" id="IPR036271">
    <property type="entry name" value="Tet_transcr_reg_TetR-rel_C_sf"/>
</dbReference>
<feature type="domain" description="HTH tetR-type" evidence="3">
    <location>
        <begin position="29"/>
        <end position="88"/>
    </location>
</feature>
<dbReference type="Gene3D" id="1.10.357.10">
    <property type="entry name" value="Tetracycline Repressor, domain 2"/>
    <property type="match status" value="1"/>
</dbReference>